<dbReference type="Proteomes" id="UP000190667">
    <property type="component" value="Unassembled WGS sequence"/>
</dbReference>
<dbReference type="FunFam" id="3.40.630.10:FF:000018">
    <property type="entry name" value="Aminoacyl-histidine dipeptidase PepD"/>
    <property type="match status" value="1"/>
</dbReference>
<dbReference type="PANTHER" id="PTHR43501:SF1">
    <property type="entry name" value="CYTOSOL NON-SPECIFIC DIPEPTIDASE"/>
    <property type="match status" value="1"/>
</dbReference>
<evidence type="ECO:0000256" key="6">
    <source>
        <dbReference type="ARBA" id="ARBA00022833"/>
    </source>
</evidence>
<evidence type="ECO:0000256" key="15">
    <source>
        <dbReference type="ARBA" id="ARBA00075285"/>
    </source>
</evidence>
<evidence type="ECO:0000256" key="11">
    <source>
        <dbReference type="ARBA" id="ARBA00038976"/>
    </source>
</evidence>
<sequence length="485" mass="52517">MSELSQLSPQPLWDIFAKICAIPHPSFHEEALATHIVSWAQEKGLFAERDAVGNILIRKPASSGLEHLKPVALQAHLDMVPQKNNDTQHDFTKDPIQPWVDGEWVKARGTTLGADNGIGMASALAVLADDSVEHGPLEVLLTMTEETGMDGAFGLQPGWLQAEILINTDSEEEGEVYMGCAGGIDFTSTLKLEREALPADYQTVKLTIKGLRGGHSGADIHMGLGNANKLLARFLFAHARSLDLRLLDLSGGTLRNAIPREAFATLAVAADKHQALKEAAQAYLATLKNEASPLDKNLTVLVESVESNARPLKNGCRDRFVSLLNSTPNGVIRNSDVMKGVVETSLNIGVVTFDEQQASINCLIRSLIDSGKDYVVEMLTSLGELAGATTMPKGGYPGWQPDANSPVMELVRETYHKLFNKMPNIQVIHAGLECGLFKKPYPDMDMVSIGPTITGPHSPDEQVHIASVGLYWQLLTALLKAIPAK</sequence>
<keyword evidence="9" id="KW-0170">Cobalt</keyword>
<dbReference type="InterPro" id="IPR002933">
    <property type="entry name" value="Peptidase_M20"/>
</dbReference>
<keyword evidence="4" id="KW-0479">Metal-binding</keyword>
<evidence type="ECO:0000256" key="5">
    <source>
        <dbReference type="ARBA" id="ARBA00022801"/>
    </source>
</evidence>
<evidence type="ECO:0000256" key="2">
    <source>
        <dbReference type="ARBA" id="ARBA00001947"/>
    </source>
</evidence>
<evidence type="ECO:0000256" key="14">
    <source>
        <dbReference type="ARBA" id="ARBA00071271"/>
    </source>
</evidence>
<dbReference type="InterPro" id="IPR011650">
    <property type="entry name" value="Peptidase_M20_dimer"/>
</dbReference>
<dbReference type="GO" id="GO:0006508">
    <property type="term" value="P:proteolysis"/>
    <property type="evidence" value="ECO:0007669"/>
    <property type="project" value="UniProtKB-KW"/>
</dbReference>
<evidence type="ECO:0000256" key="7">
    <source>
        <dbReference type="ARBA" id="ARBA00022997"/>
    </source>
</evidence>
<dbReference type="Pfam" id="PF07687">
    <property type="entry name" value="M20_dimer"/>
    <property type="match status" value="1"/>
</dbReference>
<dbReference type="GO" id="GO:0046872">
    <property type="term" value="F:metal ion binding"/>
    <property type="evidence" value="ECO:0007669"/>
    <property type="project" value="UniProtKB-KW"/>
</dbReference>
<protein>
    <recommendedName>
        <fullName evidence="14">Cytosol non-specific dipeptidase</fullName>
        <ecNumber evidence="11">3.4.13.18</ecNumber>
    </recommendedName>
    <alternativeName>
        <fullName evidence="17">Aminoacyl-histidine dipeptidase</fullName>
    </alternativeName>
    <alternativeName>
        <fullName evidence="16">Beta-alanyl-histidine dipeptidase</fullName>
    </alternativeName>
    <alternativeName>
        <fullName evidence="15">Carnosinase</fullName>
    </alternativeName>
    <alternativeName>
        <fullName evidence="12">Peptidase D</fullName>
    </alternativeName>
    <alternativeName>
        <fullName evidence="18">Xaa-His dipeptidase</fullName>
    </alternativeName>
</protein>
<proteinExistence type="inferred from homology"/>
<organism evidence="20 21">
    <name type="scientific">Izhakiella australiensis</name>
    <dbReference type="NCBI Taxonomy" id="1926881"/>
    <lineage>
        <taxon>Bacteria</taxon>
        <taxon>Pseudomonadati</taxon>
        <taxon>Pseudomonadota</taxon>
        <taxon>Gammaproteobacteria</taxon>
        <taxon>Enterobacterales</taxon>
        <taxon>Erwiniaceae</taxon>
        <taxon>Izhakiella</taxon>
    </lineage>
</organism>
<evidence type="ECO:0000256" key="8">
    <source>
        <dbReference type="ARBA" id="ARBA00023049"/>
    </source>
</evidence>
<dbReference type="SUPFAM" id="SSF53187">
    <property type="entry name" value="Zn-dependent exopeptidases"/>
    <property type="match status" value="1"/>
</dbReference>
<feature type="domain" description="Peptidase M20 dimerisation" evidence="19">
    <location>
        <begin position="208"/>
        <end position="292"/>
    </location>
</feature>
<keyword evidence="8" id="KW-0482">Metalloprotease</keyword>
<comment type="similarity">
    <text evidence="13">Belongs to the peptidase M20C family.</text>
</comment>
<dbReference type="RefSeq" id="WP_078004809.1">
    <property type="nucleotide sequence ID" value="NZ_MRUL01000026.1"/>
</dbReference>
<dbReference type="Pfam" id="PF01546">
    <property type="entry name" value="Peptidase_M20"/>
    <property type="match status" value="1"/>
</dbReference>
<evidence type="ECO:0000256" key="17">
    <source>
        <dbReference type="ARBA" id="ARBA00077688"/>
    </source>
</evidence>
<keyword evidence="21" id="KW-1185">Reference proteome</keyword>
<name>A0A1S8YBL5_9GAMM</name>
<evidence type="ECO:0000256" key="4">
    <source>
        <dbReference type="ARBA" id="ARBA00022723"/>
    </source>
</evidence>
<evidence type="ECO:0000256" key="16">
    <source>
        <dbReference type="ARBA" id="ARBA00076004"/>
    </source>
</evidence>
<keyword evidence="3" id="KW-0645">Protease</keyword>
<accession>A0A1S8YBL5</accession>
<dbReference type="EC" id="3.4.13.18" evidence="11"/>
<dbReference type="OrthoDB" id="9773892at2"/>
<evidence type="ECO:0000313" key="20">
    <source>
        <dbReference type="EMBL" id="OON36440.1"/>
    </source>
</evidence>
<comment type="catalytic activity">
    <reaction evidence="10">
        <text>Hydrolysis of dipeptides, preferentially hydrophobic dipeptides including prolyl amino acids.</text>
        <dbReference type="EC" id="3.4.13.18"/>
    </reaction>
</comment>
<evidence type="ECO:0000256" key="18">
    <source>
        <dbReference type="ARBA" id="ARBA00078074"/>
    </source>
</evidence>
<reference evidence="20 21" key="1">
    <citation type="submission" date="2016-12" db="EMBL/GenBank/DDBJ databases">
        <title>Izhakiella australiana sp. nov. of genus Izhakiella isolated from Australian desert.</title>
        <authorList>
            <person name="Ji M."/>
        </authorList>
    </citation>
    <scope>NUCLEOTIDE SEQUENCE [LARGE SCALE GENOMIC DNA]</scope>
    <source>
        <strain evidence="20 21">D4N98</strain>
    </source>
</reference>
<evidence type="ECO:0000256" key="9">
    <source>
        <dbReference type="ARBA" id="ARBA00023285"/>
    </source>
</evidence>
<dbReference type="CDD" id="cd03890">
    <property type="entry name" value="M20_pepD"/>
    <property type="match status" value="1"/>
</dbReference>
<evidence type="ECO:0000313" key="21">
    <source>
        <dbReference type="Proteomes" id="UP000190667"/>
    </source>
</evidence>
<dbReference type="EMBL" id="MRUL01000026">
    <property type="protein sequence ID" value="OON36440.1"/>
    <property type="molecule type" value="Genomic_DNA"/>
</dbReference>
<evidence type="ECO:0000256" key="3">
    <source>
        <dbReference type="ARBA" id="ARBA00022670"/>
    </source>
</evidence>
<dbReference type="STRING" id="1926881.BTJ39_21890"/>
<evidence type="ECO:0000256" key="13">
    <source>
        <dbReference type="ARBA" id="ARBA00061423"/>
    </source>
</evidence>
<dbReference type="InterPro" id="IPR001160">
    <property type="entry name" value="Peptidase_M20C"/>
</dbReference>
<keyword evidence="6" id="KW-0862">Zinc</keyword>
<evidence type="ECO:0000256" key="10">
    <source>
        <dbReference type="ARBA" id="ARBA00036421"/>
    </source>
</evidence>
<dbReference type="PIRSF" id="PIRSF016599">
    <property type="entry name" value="Xaa-His_dipept"/>
    <property type="match status" value="1"/>
</dbReference>
<dbReference type="GO" id="GO:0005829">
    <property type="term" value="C:cytosol"/>
    <property type="evidence" value="ECO:0007669"/>
    <property type="project" value="TreeGrafter"/>
</dbReference>
<dbReference type="PANTHER" id="PTHR43501">
    <property type="entry name" value="CYTOSOL NON-SPECIFIC DIPEPTIDASE"/>
    <property type="match status" value="1"/>
</dbReference>
<comment type="cofactor">
    <cofactor evidence="1">
        <name>Co(2+)</name>
        <dbReference type="ChEBI" id="CHEBI:48828"/>
    </cofactor>
</comment>
<gene>
    <name evidence="20" type="ORF">BTJ39_21890</name>
</gene>
<dbReference type="NCBIfam" id="TIGR01893">
    <property type="entry name" value="aa-his-dipept"/>
    <property type="match status" value="1"/>
</dbReference>
<keyword evidence="7" id="KW-0224">Dipeptidase</keyword>
<dbReference type="GO" id="GO:0070573">
    <property type="term" value="F:metallodipeptidase activity"/>
    <property type="evidence" value="ECO:0007669"/>
    <property type="project" value="TreeGrafter"/>
</dbReference>
<dbReference type="Gene3D" id="3.40.630.10">
    <property type="entry name" value="Zn peptidases"/>
    <property type="match status" value="2"/>
</dbReference>
<evidence type="ECO:0000256" key="1">
    <source>
        <dbReference type="ARBA" id="ARBA00001941"/>
    </source>
</evidence>
<evidence type="ECO:0000259" key="19">
    <source>
        <dbReference type="Pfam" id="PF07687"/>
    </source>
</evidence>
<comment type="caution">
    <text evidence="20">The sequence shown here is derived from an EMBL/GenBank/DDBJ whole genome shotgun (WGS) entry which is preliminary data.</text>
</comment>
<dbReference type="PRINTS" id="PR00934">
    <property type="entry name" value="XHISDIPTASE"/>
</dbReference>
<keyword evidence="5" id="KW-0378">Hydrolase</keyword>
<dbReference type="AlphaFoldDB" id="A0A1S8YBL5"/>
<comment type="cofactor">
    <cofactor evidence="2">
        <name>Zn(2+)</name>
        <dbReference type="ChEBI" id="CHEBI:29105"/>
    </cofactor>
</comment>
<evidence type="ECO:0000256" key="12">
    <source>
        <dbReference type="ARBA" id="ARBA00044252"/>
    </source>
</evidence>
<dbReference type="FunFam" id="3.40.630.10:FF:000015">
    <property type="entry name" value="Aminoacyl-histidine dipeptidase PepD"/>
    <property type="match status" value="1"/>
</dbReference>